<dbReference type="InterPro" id="IPR010263">
    <property type="entry name" value="T6SS_TssK"/>
</dbReference>
<accession>A0A9D1V9Z1</accession>
<evidence type="ECO:0000313" key="2">
    <source>
        <dbReference type="Proteomes" id="UP000823964"/>
    </source>
</evidence>
<dbReference type="NCBIfam" id="TIGR03353">
    <property type="entry name" value="VI_chp_4"/>
    <property type="match status" value="1"/>
</dbReference>
<dbReference type="Proteomes" id="UP000823964">
    <property type="component" value="Unassembled WGS sequence"/>
</dbReference>
<gene>
    <name evidence="1" type="primary">tssK</name>
    <name evidence="1" type="ORF">H9862_00870</name>
</gene>
<dbReference type="Pfam" id="PF05936">
    <property type="entry name" value="T6SS_VasE"/>
    <property type="match status" value="1"/>
</dbReference>
<dbReference type="PANTHER" id="PTHR35566:SF1">
    <property type="entry name" value="TYPE VI SECRETION SYSTEM BASEPLATE COMPONENT TSSK1"/>
    <property type="match status" value="1"/>
</dbReference>
<dbReference type="AlphaFoldDB" id="A0A9D1V9Z1"/>
<dbReference type="PANTHER" id="PTHR35566">
    <property type="entry name" value="BLR3599 PROTEIN"/>
    <property type="match status" value="1"/>
</dbReference>
<reference evidence="1" key="1">
    <citation type="journal article" date="2021" name="PeerJ">
        <title>Extensive microbial diversity within the chicken gut microbiome revealed by metagenomics and culture.</title>
        <authorList>
            <person name="Gilroy R."/>
            <person name="Ravi A."/>
            <person name="Getino M."/>
            <person name="Pursley I."/>
            <person name="Horton D.L."/>
            <person name="Alikhan N.F."/>
            <person name="Baker D."/>
            <person name="Gharbi K."/>
            <person name="Hall N."/>
            <person name="Watson M."/>
            <person name="Adriaenssens E.M."/>
            <person name="Foster-Nyarko E."/>
            <person name="Jarju S."/>
            <person name="Secka A."/>
            <person name="Antonio M."/>
            <person name="Oren A."/>
            <person name="Chaudhuri R.R."/>
            <person name="La Ragione R."/>
            <person name="Hildebrand F."/>
            <person name="Pallen M.J."/>
        </authorList>
    </citation>
    <scope>NUCLEOTIDE SEQUENCE</scope>
    <source>
        <strain evidence="1">14975</strain>
    </source>
</reference>
<sequence length="461" mass="51466">MLQYPPSLSWTDGVFLRPHHFQQAQQSHAMTRNSDLCLALPYAYGLAQLEIDETALEHFHFSIRSLQAILPGGESVDLPRNAVAEALDLSSELSSASSLTVYLAVAPLREGEDNLSAGAAAGSPPRRYEAQPQPCYDINAGGNEQPIMFRRLRLLLSTRPETLPGYEKLPLMRLRCRRSADGRPSLSRDESYVAPSLTLSAAPELVQRLDALCEHLDGIAVNLATSLRERDMQMPQRAVERLEKMLKSAIVQSSLCALRQLAALPSAAPQALYTELCRLLMQLAAFRPLEEAPRPALYRHDDCLPLFAQVIEAIYRLTASEATEWCVRVELRHDEAAHAWFGELKKEWLEAVRCVCVCVRSEQPPRRVADLVEAGDAFKLTAASQSSMRIRGVRLAEERMPSPLLPAGDRRLWFCSNRPEQDDTWLDIADELSCALTWSPQMLPDTQAELYLILSAPARQS</sequence>
<organism evidence="1 2">
    <name type="scientific">Candidatus Akkermansia intestinigallinarum</name>
    <dbReference type="NCBI Taxonomy" id="2838431"/>
    <lineage>
        <taxon>Bacteria</taxon>
        <taxon>Pseudomonadati</taxon>
        <taxon>Verrucomicrobiota</taxon>
        <taxon>Verrucomicrobiia</taxon>
        <taxon>Verrucomicrobiales</taxon>
        <taxon>Akkermansiaceae</taxon>
        <taxon>Akkermansia</taxon>
    </lineage>
</organism>
<evidence type="ECO:0000313" key="1">
    <source>
        <dbReference type="EMBL" id="HIX19137.1"/>
    </source>
</evidence>
<proteinExistence type="predicted"/>
<protein>
    <submittedName>
        <fullName evidence="1">Type VI secretion system baseplate subunit TssK</fullName>
    </submittedName>
</protein>
<comment type="caution">
    <text evidence="1">The sequence shown here is derived from an EMBL/GenBank/DDBJ whole genome shotgun (WGS) entry which is preliminary data.</text>
</comment>
<dbReference type="EMBL" id="DXFQ01000013">
    <property type="protein sequence ID" value="HIX19137.1"/>
    <property type="molecule type" value="Genomic_DNA"/>
</dbReference>
<reference evidence="1" key="2">
    <citation type="submission" date="2021-04" db="EMBL/GenBank/DDBJ databases">
        <authorList>
            <person name="Gilroy R."/>
        </authorList>
    </citation>
    <scope>NUCLEOTIDE SEQUENCE</scope>
    <source>
        <strain evidence="1">14975</strain>
    </source>
</reference>
<name>A0A9D1V9Z1_9BACT</name>